<dbReference type="InterPro" id="IPR008271">
    <property type="entry name" value="Ser/Thr_kinase_AS"/>
</dbReference>
<feature type="region of interest" description="Disordered" evidence="1">
    <location>
        <begin position="1006"/>
        <end position="1029"/>
    </location>
</feature>
<feature type="compositionally biased region" description="Low complexity" evidence="1">
    <location>
        <begin position="1345"/>
        <end position="1359"/>
    </location>
</feature>
<dbReference type="GO" id="GO:0005524">
    <property type="term" value="F:ATP binding"/>
    <property type="evidence" value="ECO:0007669"/>
    <property type="project" value="InterPro"/>
</dbReference>
<dbReference type="EMBL" id="BMAR01000022">
    <property type="protein sequence ID" value="GFR48222.1"/>
    <property type="molecule type" value="Genomic_DNA"/>
</dbReference>
<dbReference type="PROSITE" id="PS00108">
    <property type="entry name" value="PROTEIN_KINASE_ST"/>
    <property type="match status" value="1"/>
</dbReference>
<dbReference type="PANTHER" id="PTHR44167">
    <property type="entry name" value="OVARIAN-SPECIFIC SERINE/THREONINE-PROTEIN KINASE LOK-RELATED"/>
    <property type="match status" value="1"/>
</dbReference>
<protein>
    <recommendedName>
        <fullName evidence="2">Protein kinase domain-containing protein</fullName>
    </recommendedName>
</protein>
<feature type="region of interest" description="Disordered" evidence="1">
    <location>
        <begin position="556"/>
        <end position="613"/>
    </location>
</feature>
<evidence type="ECO:0000256" key="1">
    <source>
        <dbReference type="SAM" id="MobiDB-lite"/>
    </source>
</evidence>
<reference evidence="3 4" key="1">
    <citation type="journal article" date="2021" name="Sci. Rep.">
        <title>Genome sequencing of the multicellular alga Astrephomene provides insights into convergent evolution of germ-soma differentiation.</title>
        <authorList>
            <person name="Yamashita S."/>
            <person name="Yamamoto K."/>
            <person name="Matsuzaki R."/>
            <person name="Suzuki S."/>
            <person name="Yamaguchi H."/>
            <person name="Hirooka S."/>
            <person name="Minakuchi Y."/>
            <person name="Miyagishima S."/>
            <person name="Kawachi M."/>
            <person name="Toyoda A."/>
            <person name="Nozaki H."/>
        </authorList>
    </citation>
    <scope>NUCLEOTIDE SEQUENCE [LARGE SCALE GENOMIC DNA]</scope>
    <source>
        <strain evidence="3 4">NIES-4017</strain>
    </source>
</reference>
<feature type="compositionally biased region" description="Basic and acidic residues" evidence="1">
    <location>
        <begin position="575"/>
        <end position="595"/>
    </location>
</feature>
<feature type="region of interest" description="Disordered" evidence="1">
    <location>
        <begin position="1706"/>
        <end position="1780"/>
    </location>
</feature>
<feature type="compositionally biased region" description="Low complexity" evidence="1">
    <location>
        <begin position="331"/>
        <end position="344"/>
    </location>
</feature>
<feature type="compositionally biased region" description="Polar residues" evidence="1">
    <location>
        <begin position="1091"/>
        <end position="1132"/>
    </location>
</feature>
<organism evidence="3 4">
    <name type="scientific">Astrephomene gubernaculifera</name>
    <dbReference type="NCBI Taxonomy" id="47775"/>
    <lineage>
        <taxon>Eukaryota</taxon>
        <taxon>Viridiplantae</taxon>
        <taxon>Chlorophyta</taxon>
        <taxon>core chlorophytes</taxon>
        <taxon>Chlorophyceae</taxon>
        <taxon>CS clade</taxon>
        <taxon>Chlamydomonadales</taxon>
        <taxon>Astrephomenaceae</taxon>
        <taxon>Astrephomene</taxon>
    </lineage>
</organism>
<feature type="region of interest" description="Disordered" evidence="1">
    <location>
        <begin position="1329"/>
        <end position="1370"/>
    </location>
</feature>
<feature type="region of interest" description="Disordered" evidence="1">
    <location>
        <begin position="1048"/>
        <end position="1075"/>
    </location>
</feature>
<proteinExistence type="predicted"/>
<dbReference type="Gene3D" id="1.10.510.10">
    <property type="entry name" value="Transferase(Phosphotransferase) domain 1"/>
    <property type="match status" value="1"/>
</dbReference>
<name>A0AAD3DWY2_9CHLO</name>
<dbReference type="PANTHER" id="PTHR44167:SF30">
    <property type="entry name" value="PHOSPHORYLASE KINASE"/>
    <property type="match status" value="1"/>
</dbReference>
<feature type="domain" description="Protein kinase" evidence="2">
    <location>
        <begin position="1424"/>
        <end position="1872"/>
    </location>
</feature>
<feature type="compositionally biased region" description="Acidic residues" evidence="1">
    <location>
        <begin position="814"/>
        <end position="829"/>
    </location>
</feature>
<dbReference type="GO" id="GO:0044773">
    <property type="term" value="P:mitotic DNA damage checkpoint signaling"/>
    <property type="evidence" value="ECO:0007669"/>
    <property type="project" value="TreeGrafter"/>
</dbReference>
<feature type="region of interest" description="Disordered" evidence="1">
    <location>
        <begin position="1454"/>
        <end position="1477"/>
    </location>
</feature>
<feature type="compositionally biased region" description="Pro residues" evidence="1">
    <location>
        <begin position="1719"/>
        <end position="1731"/>
    </location>
</feature>
<dbReference type="Proteomes" id="UP001054857">
    <property type="component" value="Unassembled WGS sequence"/>
</dbReference>
<dbReference type="InterPro" id="IPR000719">
    <property type="entry name" value="Prot_kinase_dom"/>
</dbReference>
<dbReference type="PROSITE" id="PS50011">
    <property type="entry name" value="PROTEIN_KINASE_DOM"/>
    <property type="match status" value="1"/>
</dbReference>
<evidence type="ECO:0000259" key="2">
    <source>
        <dbReference type="PROSITE" id="PS50011"/>
    </source>
</evidence>
<feature type="compositionally biased region" description="Low complexity" evidence="1">
    <location>
        <begin position="919"/>
        <end position="944"/>
    </location>
</feature>
<feature type="region of interest" description="Disordered" evidence="1">
    <location>
        <begin position="255"/>
        <end position="344"/>
    </location>
</feature>
<feature type="compositionally biased region" description="Polar residues" evidence="1">
    <location>
        <begin position="297"/>
        <end position="318"/>
    </location>
</feature>
<dbReference type="GO" id="GO:0005634">
    <property type="term" value="C:nucleus"/>
    <property type="evidence" value="ECO:0007669"/>
    <property type="project" value="TreeGrafter"/>
</dbReference>
<evidence type="ECO:0000313" key="4">
    <source>
        <dbReference type="Proteomes" id="UP001054857"/>
    </source>
</evidence>
<dbReference type="Pfam" id="PF00069">
    <property type="entry name" value="Pkinase"/>
    <property type="match status" value="1"/>
</dbReference>
<accession>A0AAD3DWY2</accession>
<feature type="compositionally biased region" description="Acidic residues" evidence="1">
    <location>
        <begin position="561"/>
        <end position="574"/>
    </location>
</feature>
<feature type="region of interest" description="Disordered" evidence="1">
    <location>
        <begin position="896"/>
        <end position="944"/>
    </location>
</feature>
<gene>
    <name evidence="3" type="ORF">Agub_g10082</name>
</gene>
<comment type="caution">
    <text evidence="3">The sequence shown here is derived from an EMBL/GenBank/DDBJ whole genome shotgun (WGS) entry which is preliminary data.</text>
</comment>
<feature type="region of interest" description="Disordered" evidence="1">
    <location>
        <begin position="1194"/>
        <end position="1222"/>
    </location>
</feature>
<feature type="region of interest" description="Disordered" evidence="1">
    <location>
        <begin position="814"/>
        <end position="840"/>
    </location>
</feature>
<sequence>MRAFCSFLRCLGAASTGTVDVEARESSSSGHGKDGLEFEDGKAEFKAHDLVKQGSFKARLDRDSASLQKVVIDGDAKPYGQAFDACGPTADVKPSNGAYSVQAVDMLHHERTLRALLQQAKIMLAQQSQLLQQPQPAESLLGSSSTGVFLADPLLQRLNTQLLEMCSTPRPDGPVFLRIESVLGEVRQWMGSSSSPASATAVLYAIGDGLAHAEHIVRSAGQVRFWQPDTVAAFLALLHVYHDVLLQAGRAAQQQRLQNQQQHQQKREEAGLHPHPHVQQQRTGGDDVPSEDKKRQTPASSLQHTPSTQDSNLSSNSKPDSEVFDQGRPSAPQQPTQQQLQQPQQPPLVFAAAALLLRPDWLDMLSEVLELLHFNEDYSAAAARAGRAPQEAVAAALQLWGFLTQLVKFAAAHAESVQRMGACLQRLAALLSPPSGAVARLLELPLREDTLVAQLHALWLLQVLYDMPDAKVLYSPILADYYVALHHNSMILSYESSGADPKSASAELCRIHATLLRSLARHPGPPVRAAFARMRTVEWLLAEMSLESQLLPAAHHSGEGALDESSEVESDSDVEDGHEHKGHEGAREASEKDVAKSVGQESTTARRDAVEAAPNAVNASGSAACEGSGAAAAASGAAADGGNGGKGFEFTYDLNEDVERLIALEDELGHDLELEGFEYDEEGKRLKAQSEARQAEAAEAAAVAAATTPEKGCSRVQTPPQLPQLCLGATGSGDLDSGKHCSWGGEVDACKTSTPAGSSVSRRSSGVPRLALVGLRAASISSMAAGSSVQSPGPRHHRRVSAANSAWGASTFCEEEGSDMADENEDAEEGMSLPDDGSGRAVEKTVAAERVARWSMNLPEPSVSAIVDTNSGGAAPAGSSGCRNGYLPSLQSCSRPGCGGAAAADAPPGSTASDCDGRGSASSGTSASSNIEPAASDAPGAPPAVAAAPLASKIMPQRSLRVVQMEGSSGEDTPAPLSPGARELTVASPLHSGPQGELHLMAPSSNSARLTNRSSGSGQGSGRPPLPYRAALVPPLRMASTGSAIPASVAASADGPPGTSSAASSARGPPPSSSRAMVLLSASNRANGGVWTTPSALSSHRQLSPSPSLQFPATAGSSPSKDNVRLSFQQPLASPARPGEHSASTSPGTAIRPSPPLIPALNLQSLRRRDSHIPNTDTGRTAPLSALLRASTSSALPNGGAMDSGAGTEHRPAPHTTPYRGGDVLAAPGESLQRPSEPVRLPAAEYQQLAAQRLLYQDPVTHILMLKVLLDLLVTPAGALDPMYVPQHPTEAGTLHAEHVLLWHLNAPRNGGVVHDLCRGAQRRAKQAAAAAAAKQSTNRRLSFSSASAANNPANRSPNGGSVPPNDSAREYQGVAGVTAGGRGSSNGSQQMAAIAASPPASRPCAITRTLQLLSRPLFNASRYSNLQFMSRGAFGGIYRARMDLLKGPALPGNASGTRATSSGSSSSVTAAPPVAPGGATSVQVVIKTIQLPGSSFDGCVLADVFGEVTIMERFSGHDCICQLLDYGMHDDAYWIVMRRYRCSLAEWRARQRPLNPATAGQAAAVAATAAAARVFLSALSQVVDALRLLASHNVVHFDLKCSNVLIEPLSGVRDGELWAPVGNTNASSVTTGNSSSNAAASTADSATSASGAGKASASAHVAPFRCVLADFGEARAYRSAAEAFTARNRGTEVFKSPEMLLLNATSRTSNGSGSSGLPPHPPPPLPPPAPSSGRQALTYAPKPPAPPSTGRSPVRPSGPSVGAGSRHDHPQHPPQQSLAGAGLASDVWSLGCLAYELLSGTVLFGGDYASVTHRVAFGSGDHLTLTEVERARLGNLPLLVSLVEWILARDPAKRPSLERIRERIESTRAALAGLC</sequence>
<evidence type="ECO:0000313" key="3">
    <source>
        <dbReference type="EMBL" id="GFR48222.1"/>
    </source>
</evidence>
<keyword evidence="4" id="KW-1185">Reference proteome</keyword>
<feature type="compositionally biased region" description="Low complexity" evidence="1">
    <location>
        <begin position="1455"/>
        <end position="1477"/>
    </location>
</feature>
<feature type="compositionally biased region" description="Low complexity" evidence="1">
    <location>
        <begin position="1050"/>
        <end position="1067"/>
    </location>
</feature>
<dbReference type="GO" id="GO:0004674">
    <property type="term" value="F:protein serine/threonine kinase activity"/>
    <property type="evidence" value="ECO:0007669"/>
    <property type="project" value="TreeGrafter"/>
</dbReference>
<dbReference type="SUPFAM" id="SSF56112">
    <property type="entry name" value="Protein kinase-like (PK-like)"/>
    <property type="match status" value="1"/>
</dbReference>
<feature type="region of interest" description="Disordered" evidence="1">
    <location>
        <begin position="1091"/>
        <end position="1157"/>
    </location>
</feature>
<dbReference type="SMART" id="SM00220">
    <property type="entry name" value="S_TKc"/>
    <property type="match status" value="1"/>
</dbReference>
<dbReference type="InterPro" id="IPR011009">
    <property type="entry name" value="Kinase-like_dom_sf"/>
</dbReference>